<proteinExistence type="predicted"/>
<sequence>MHNPPLKLRGEIIAGLQTTFTTPSALTSRAISSLLSHCDLS</sequence>
<accession>A0A0E9R000</accession>
<protein>
    <submittedName>
        <fullName evidence="1">Uncharacterized protein</fullName>
    </submittedName>
</protein>
<name>A0A0E9R000_ANGAN</name>
<evidence type="ECO:0000313" key="1">
    <source>
        <dbReference type="EMBL" id="JAH22429.1"/>
    </source>
</evidence>
<dbReference type="AlphaFoldDB" id="A0A0E9R000"/>
<reference evidence="1" key="2">
    <citation type="journal article" date="2015" name="Fish Shellfish Immunol.">
        <title>Early steps in the European eel (Anguilla anguilla)-Vibrio vulnificus interaction in the gills: Role of the RtxA13 toxin.</title>
        <authorList>
            <person name="Callol A."/>
            <person name="Pajuelo D."/>
            <person name="Ebbesson L."/>
            <person name="Teles M."/>
            <person name="MacKenzie S."/>
            <person name="Amaro C."/>
        </authorList>
    </citation>
    <scope>NUCLEOTIDE SEQUENCE</scope>
</reference>
<organism evidence="1">
    <name type="scientific">Anguilla anguilla</name>
    <name type="common">European freshwater eel</name>
    <name type="synonym">Muraena anguilla</name>
    <dbReference type="NCBI Taxonomy" id="7936"/>
    <lineage>
        <taxon>Eukaryota</taxon>
        <taxon>Metazoa</taxon>
        <taxon>Chordata</taxon>
        <taxon>Craniata</taxon>
        <taxon>Vertebrata</taxon>
        <taxon>Euteleostomi</taxon>
        <taxon>Actinopterygii</taxon>
        <taxon>Neopterygii</taxon>
        <taxon>Teleostei</taxon>
        <taxon>Anguilliformes</taxon>
        <taxon>Anguillidae</taxon>
        <taxon>Anguilla</taxon>
    </lineage>
</organism>
<reference evidence="1" key="1">
    <citation type="submission" date="2014-11" db="EMBL/GenBank/DDBJ databases">
        <authorList>
            <person name="Amaro Gonzalez C."/>
        </authorList>
    </citation>
    <scope>NUCLEOTIDE SEQUENCE</scope>
</reference>
<dbReference type="EMBL" id="GBXM01086148">
    <property type="protein sequence ID" value="JAH22429.1"/>
    <property type="molecule type" value="Transcribed_RNA"/>
</dbReference>